<dbReference type="Gene3D" id="3.10.450.50">
    <property type="match status" value="1"/>
</dbReference>
<reference evidence="3 4" key="1">
    <citation type="submission" date="2020-05" db="EMBL/GenBank/DDBJ databases">
        <title>Draft genome of Flavobacterium sp. IMCC34852.</title>
        <authorList>
            <person name="Song J."/>
            <person name="Cho J.-C."/>
        </authorList>
    </citation>
    <scope>NUCLEOTIDE SEQUENCE [LARGE SCALE GENOMIC DNA]</scope>
    <source>
        <strain evidence="3 4">IMCC34852</strain>
    </source>
</reference>
<accession>A0A7Y3R6P6</accession>
<dbReference type="AlphaFoldDB" id="A0A7Y3R6P6"/>
<gene>
    <name evidence="3" type="ORF">HKT18_01755</name>
</gene>
<sequence>MKKTVFLLIALITTTIITAQVKAKTPVVDPKEQINKTLDAWHKDAAEANFKNYFDAMTDDSIFIGTDATEHWDKTAFQAFAKPYFDKGKAWNFTSLERHIYFSSDKKVAWFDELLDTQMKICRGSGVMVLVKGKWKIKHYVLSMTIPNDNIDEVIEVKAPIEDELITTLKDKKE</sequence>
<name>A0A7Y3R6P6_9FLAO</name>
<evidence type="ECO:0000313" key="4">
    <source>
        <dbReference type="Proteomes" id="UP000536509"/>
    </source>
</evidence>
<organism evidence="3 4">
    <name type="scientific">Flavobacterium rivulicola</name>
    <dbReference type="NCBI Taxonomy" id="2732161"/>
    <lineage>
        <taxon>Bacteria</taxon>
        <taxon>Pseudomonadati</taxon>
        <taxon>Bacteroidota</taxon>
        <taxon>Flavobacteriia</taxon>
        <taxon>Flavobacteriales</taxon>
        <taxon>Flavobacteriaceae</taxon>
        <taxon>Flavobacterium</taxon>
    </lineage>
</organism>
<evidence type="ECO:0000259" key="2">
    <source>
        <dbReference type="Pfam" id="PF13474"/>
    </source>
</evidence>
<dbReference type="SUPFAM" id="SSF54427">
    <property type="entry name" value="NTF2-like"/>
    <property type="match status" value="1"/>
</dbReference>
<protein>
    <submittedName>
        <fullName evidence="3">Nuclear transport factor 2 family protein</fullName>
    </submittedName>
</protein>
<proteinExistence type="predicted"/>
<evidence type="ECO:0000256" key="1">
    <source>
        <dbReference type="SAM" id="SignalP"/>
    </source>
</evidence>
<feature type="signal peptide" evidence="1">
    <location>
        <begin position="1"/>
        <end position="19"/>
    </location>
</feature>
<evidence type="ECO:0000313" key="3">
    <source>
        <dbReference type="EMBL" id="NNT70929.1"/>
    </source>
</evidence>
<comment type="caution">
    <text evidence="3">The sequence shown here is derived from an EMBL/GenBank/DDBJ whole genome shotgun (WGS) entry which is preliminary data.</text>
</comment>
<dbReference type="Proteomes" id="UP000536509">
    <property type="component" value="Unassembled WGS sequence"/>
</dbReference>
<dbReference type="InterPro" id="IPR032710">
    <property type="entry name" value="NTF2-like_dom_sf"/>
</dbReference>
<dbReference type="EMBL" id="JABEVX010000001">
    <property type="protein sequence ID" value="NNT70929.1"/>
    <property type="molecule type" value="Genomic_DNA"/>
</dbReference>
<dbReference type="InterPro" id="IPR037401">
    <property type="entry name" value="SnoaL-like"/>
</dbReference>
<dbReference type="Pfam" id="PF13474">
    <property type="entry name" value="SnoaL_3"/>
    <property type="match status" value="1"/>
</dbReference>
<feature type="domain" description="SnoaL-like" evidence="2">
    <location>
        <begin position="34"/>
        <end position="147"/>
    </location>
</feature>
<dbReference type="RefSeq" id="WP_171221130.1">
    <property type="nucleotide sequence ID" value="NZ_CP121446.1"/>
</dbReference>
<keyword evidence="1" id="KW-0732">Signal</keyword>
<feature type="chain" id="PRO_5031029827" evidence="1">
    <location>
        <begin position="20"/>
        <end position="174"/>
    </location>
</feature>
<keyword evidence="4" id="KW-1185">Reference proteome</keyword>